<dbReference type="SUPFAM" id="SSF55785">
    <property type="entry name" value="PYP-like sensor domain (PAS domain)"/>
    <property type="match status" value="1"/>
</dbReference>
<dbReference type="InterPro" id="IPR036890">
    <property type="entry name" value="HATPase_C_sf"/>
</dbReference>
<dbReference type="SMART" id="SM00091">
    <property type="entry name" value="PAS"/>
    <property type="match status" value="2"/>
</dbReference>
<protein>
    <recommendedName>
        <fullName evidence="2">histidine kinase</fullName>
        <ecNumber evidence="2">2.7.13.3</ecNumber>
    </recommendedName>
</protein>
<dbReference type="SUPFAM" id="SSF52172">
    <property type="entry name" value="CheY-like"/>
    <property type="match status" value="1"/>
</dbReference>
<dbReference type="Gene3D" id="3.30.450.20">
    <property type="entry name" value="PAS domain"/>
    <property type="match status" value="2"/>
</dbReference>
<dbReference type="InterPro" id="IPR001789">
    <property type="entry name" value="Sig_transdc_resp-reg_receiver"/>
</dbReference>
<feature type="domain" description="PAS" evidence="8">
    <location>
        <begin position="240"/>
        <end position="309"/>
    </location>
</feature>
<dbReference type="CDD" id="cd00156">
    <property type="entry name" value="REC"/>
    <property type="match status" value="1"/>
</dbReference>
<evidence type="ECO:0000256" key="1">
    <source>
        <dbReference type="ARBA" id="ARBA00000085"/>
    </source>
</evidence>
<feature type="domain" description="Histidine kinase" evidence="6">
    <location>
        <begin position="376"/>
        <end position="592"/>
    </location>
</feature>
<dbReference type="InterPro" id="IPR005467">
    <property type="entry name" value="His_kinase_dom"/>
</dbReference>
<dbReference type="Gene3D" id="1.10.287.130">
    <property type="match status" value="1"/>
</dbReference>
<dbReference type="Pfam" id="PF00072">
    <property type="entry name" value="Response_reg"/>
    <property type="match status" value="1"/>
</dbReference>
<evidence type="ECO:0000259" key="8">
    <source>
        <dbReference type="PROSITE" id="PS50112"/>
    </source>
</evidence>
<dbReference type="SUPFAM" id="SSF55874">
    <property type="entry name" value="ATPase domain of HSP90 chaperone/DNA topoisomerase II/histidine kinase"/>
    <property type="match status" value="1"/>
</dbReference>
<comment type="caution">
    <text evidence="9">The sequence shown here is derived from an EMBL/GenBank/DDBJ whole genome shotgun (WGS) entry which is preliminary data.</text>
</comment>
<evidence type="ECO:0000256" key="2">
    <source>
        <dbReference type="ARBA" id="ARBA00012438"/>
    </source>
</evidence>
<dbReference type="NCBIfam" id="TIGR00229">
    <property type="entry name" value="sensory_box"/>
    <property type="match status" value="1"/>
</dbReference>
<dbReference type="PRINTS" id="PR00344">
    <property type="entry name" value="BCTRLSENSOR"/>
</dbReference>
<dbReference type="SMART" id="SM00387">
    <property type="entry name" value="HATPase_c"/>
    <property type="match status" value="1"/>
</dbReference>
<dbReference type="CDD" id="cd00130">
    <property type="entry name" value="PAS"/>
    <property type="match status" value="1"/>
</dbReference>
<dbReference type="PANTHER" id="PTHR43065">
    <property type="entry name" value="SENSOR HISTIDINE KINASE"/>
    <property type="match status" value="1"/>
</dbReference>
<dbReference type="EC" id="2.7.13.3" evidence="2"/>
<reference evidence="9" key="1">
    <citation type="submission" date="2020-07" db="EMBL/GenBank/DDBJ databases">
        <title>Huge and variable diversity of episymbiotic CPR bacteria and DPANN archaea in groundwater ecosystems.</title>
        <authorList>
            <person name="He C.Y."/>
            <person name="Keren R."/>
            <person name="Whittaker M."/>
            <person name="Farag I.F."/>
            <person name="Doudna J."/>
            <person name="Cate J.H.D."/>
            <person name="Banfield J.F."/>
        </authorList>
    </citation>
    <scope>NUCLEOTIDE SEQUENCE</scope>
    <source>
        <strain evidence="9">NC_groundwater_1664_Pr3_B-0.1um_52_9</strain>
    </source>
</reference>
<dbReference type="Gene3D" id="3.40.50.2300">
    <property type="match status" value="1"/>
</dbReference>
<gene>
    <name evidence="9" type="ORF">HY912_17035</name>
</gene>
<dbReference type="PROSITE" id="PS50112">
    <property type="entry name" value="PAS"/>
    <property type="match status" value="1"/>
</dbReference>
<dbReference type="Gene3D" id="3.30.565.10">
    <property type="entry name" value="Histidine kinase-like ATPase, C-terminal domain"/>
    <property type="match status" value="1"/>
</dbReference>
<comment type="catalytic activity">
    <reaction evidence="1">
        <text>ATP + protein L-histidine = ADP + protein N-phospho-L-histidine.</text>
        <dbReference type="EC" id="2.7.13.3"/>
    </reaction>
</comment>
<evidence type="ECO:0000259" key="7">
    <source>
        <dbReference type="PROSITE" id="PS50110"/>
    </source>
</evidence>
<feature type="domain" description="Response regulatory" evidence="7">
    <location>
        <begin position="611"/>
        <end position="731"/>
    </location>
</feature>
<dbReference type="Pfam" id="PF08447">
    <property type="entry name" value="PAS_3"/>
    <property type="match status" value="1"/>
</dbReference>
<dbReference type="GO" id="GO:0000155">
    <property type="term" value="F:phosphorelay sensor kinase activity"/>
    <property type="evidence" value="ECO:0007669"/>
    <property type="project" value="InterPro"/>
</dbReference>
<evidence type="ECO:0000313" key="9">
    <source>
        <dbReference type="EMBL" id="MBI5251196.1"/>
    </source>
</evidence>
<dbReference type="Proteomes" id="UP000807825">
    <property type="component" value="Unassembled WGS sequence"/>
</dbReference>
<organism evidence="9 10">
    <name type="scientific">Desulfomonile tiedjei</name>
    <dbReference type="NCBI Taxonomy" id="2358"/>
    <lineage>
        <taxon>Bacteria</taxon>
        <taxon>Pseudomonadati</taxon>
        <taxon>Thermodesulfobacteriota</taxon>
        <taxon>Desulfomonilia</taxon>
        <taxon>Desulfomonilales</taxon>
        <taxon>Desulfomonilaceae</taxon>
        <taxon>Desulfomonile</taxon>
    </lineage>
</organism>
<keyword evidence="3 4" id="KW-0597">Phosphoprotein</keyword>
<dbReference type="InterPro" id="IPR035965">
    <property type="entry name" value="PAS-like_dom_sf"/>
</dbReference>
<dbReference type="InterPro" id="IPR000014">
    <property type="entry name" value="PAS"/>
</dbReference>
<dbReference type="AlphaFoldDB" id="A0A9D6V333"/>
<accession>A0A9D6V333</accession>
<proteinExistence type="predicted"/>
<dbReference type="PROSITE" id="PS50110">
    <property type="entry name" value="RESPONSE_REGULATORY"/>
    <property type="match status" value="1"/>
</dbReference>
<dbReference type="SMART" id="SM00388">
    <property type="entry name" value="HisKA"/>
    <property type="match status" value="1"/>
</dbReference>
<feature type="modified residue" description="4-aspartylphosphate" evidence="4">
    <location>
        <position position="665"/>
    </location>
</feature>
<dbReference type="CDD" id="cd00082">
    <property type="entry name" value="HisKA"/>
    <property type="match status" value="1"/>
</dbReference>
<sequence length="736" mass="82378">MPIVESFDFSEDRLPNLNPLWDQTTETIDISTLSEGEYVLTGTYVLGTPLAMLLDALPIPALLMDESYVIIFANKACGNISPDYRRVENRSFSSLFPRPKEADKADILIRKVFLSRKAHSYEGLLEIEGGKIWSRMHLRSLRRDNQTSVLALVENLTLEKRQLLLTKKHEEQLKIAQNDLERLVEERTAELLKINEELRKAREELEDRVEERTAKLKSFNEKLRSEIGVRRRTEKALKDSQEKYRIVVENANDGIIVHQQGKIHFVNKRFEDIIGYSNHELKSKDFFELIHPEDRKAASEADRKMVSDRSAPRNFTYRVVDRKGRLRWLDIHAVAVTWQGTPATLSFLTDTTSKRKLEEEVLKIQKLESVGVLAGGIAHDFNNILTAVQGNISLAKIYMPGNGKALGRLKEAGKACKRAQSLTNQLMTFAKGGAPIKQSASIAKILREACEFAVRGSNVRCEFVIARDTWPVEVDEAQISQVFSNLVINADQAMPHGGTIYVSAENVVITNENGSTVKPGKYVRMSVRDEGVGISPENLLKIFDPYFTTKKTGSGLGLASTFFIIQNHEGSISVTSKEGVGTKFVIYLAASQAVLIQDVPEDGGIFMGQGRILVMDDETSIRDLTSELLSMLGYEAVVAKNGTEAMELYLEAKKTMKPFDAVILDLTVPGGMGGNEFLQQLLRIDKNVKAIVSSGYSNDPIMAECEKYGFKGVIPKPYDAEDLSRVLRRVMYGECA</sequence>
<dbReference type="PANTHER" id="PTHR43065:SF42">
    <property type="entry name" value="TWO-COMPONENT SENSOR PPRA"/>
    <property type="match status" value="1"/>
</dbReference>
<evidence type="ECO:0000313" key="10">
    <source>
        <dbReference type="Proteomes" id="UP000807825"/>
    </source>
</evidence>
<dbReference type="InterPro" id="IPR003594">
    <property type="entry name" value="HATPase_dom"/>
</dbReference>
<dbReference type="InterPro" id="IPR036097">
    <property type="entry name" value="HisK_dim/P_sf"/>
</dbReference>
<dbReference type="SUPFAM" id="SSF47384">
    <property type="entry name" value="Homodimeric domain of signal transducing histidine kinase"/>
    <property type="match status" value="1"/>
</dbReference>
<evidence type="ECO:0000259" key="6">
    <source>
        <dbReference type="PROSITE" id="PS50109"/>
    </source>
</evidence>
<keyword evidence="5" id="KW-0175">Coiled coil</keyword>
<dbReference type="InterPro" id="IPR003661">
    <property type="entry name" value="HisK_dim/P_dom"/>
</dbReference>
<dbReference type="InterPro" id="IPR013655">
    <property type="entry name" value="PAS_fold_3"/>
</dbReference>
<feature type="coiled-coil region" evidence="5">
    <location>
        <begin position="166"/>
        <end position="222"/>
    </location>
</feature>
<dbReference type="Pfam" id="PF02518">
    <property type="entry name" value="HATPase_c"/>
    <property type="match status" value="1"/>
</dbReference>
<evidence type="ECO:0000256" key="3">
    <source>
        <dbReference type="ARBA" id="ARBA00022553"/>
    </source>
</evidence>
<dbReference type="EMBL" id="JACRDE010000444">
    <property type="protein sequence ID" value="MBI5251196.1"/>
    <property type="molecule type" value="Genomic_DNA"/>
</dbReference>
<dbReference type="PROSITE" id="PS50109">
    <property type="entry name" value="HIS_KIN"/>
    <property type="match status" value="1"/>
</dbReference>
<dbReference type="SMART" id="SM00448">
    <property type="entry name" value="REC"/>
    <property type="match status" value="1"/>
</dbReference>
<evidence type="ECO:0000256" key="4">
    <source>
        <dbReference type="PROSITE-ProRule" id="PRU00169"/>
    </source>
</evidence>
<name>A0A9D6V333_9BACT</name>
<evidence type="ECO:0000256" key="5">
    <source>
        <dbReference type="SAM" id="Coils"/>
    </source>
</evidence>
<dbReference type="InterPro" id="IPR011006">
    <property type="entry name" value="CheY-like_superfamily"/>
</dbReference>
<dbReference type="InterPro" id="IPR004358">
    <property type="entry name" value="Sig_transdc_His_kin-like_C"/>
</dbReference>